<keyword evidence="2" id="KW-1185">Reference proteome</keyword>
<comment type="caution">
    <text evidence="1">The sequence shown here is derived from an EMBL/GenBank/DDBJ whole genome shotgun (WGS) entry which is preliminary data.</text>
</comment>
<proteinExistence type="predicted"/>
<protein>
    <submittedName>
        <fullName evidence="1">Uncharacterized protein</fullName>
    </submittedName>
</protein>
<dbReference type="Proteomes" id="UP001207468">
    <property type="component" value="Unassembled WGS sequence"/>
</dbReference>
<sequence>MPPPQWDVPSRLLLIKTPFLLVRFVFFCLQIYLNLTALVFAIWNVGASKAAGAHVDGASAFVIFNSIATSLCISSALMDVKISSFSTSMVGFEGIWTGVFTMLQIAASIFVTLTGPPEFCEARAPISVCSSITILVPVTWLAATLLLGYFIAISTLCIAHVRLHPALWFTSIYSVVWFDDDDEAHTRSAAPQLPPLETSGPTRLSVLTRRHSTTSLPRDVENHLLQPPGGLNVDKPLPSPTPSSNAWWGRLLPGQAGRDHPFGFRRAKGPELRWWSKEENDDRGAGGDVGDSDPPEYPGSRPQSAGDMRFQPYPSISLNEDEPIPVDNRSEWLRAGQVYGV</sequence>
<gene>
    <name evidence="1" type="ORF">F5148DRAFT_489919</name>
</gene>
<evidence type="ECO:0000313" key="2">
    <source>
        <dbReference type="Proteomes" id="UP001207468"/>
    </source>
</evidence>
<dbReference type="EMBL" id="JAGFNK010000032">
    <property type="protein sequence ID" value="KAI9510878.1"/>
    <property type="molecule type" value="Genomic_DNA"/>
</dbReference>
<reference evidence="1" key="1">
    <citation type="submission" date="2021-03" db="EMBL/GenBank/DDBJ databases">
        <title>Evolutionary priming and transition to the ectomycorrhizal habit in an iconic lineage of mushroom-forming fungi: is preadaptation a requirement?</title>
        <authorList>
            <consortium name="DOE Joint Genome Institute"/>
            <person name="Looney B.P."/>
            <person name="Miyauchi S."/>
            <person name="Morin E."/>
            <person name="Drula E."/>
            <person name="Courty P.E."/>
            <person name="Chicoki N."/>
            <person name="Fauchery L."/>
            <person name="Kohler A."/>
            <person name="Kuo A."/>
            <person name="LaButti K."/>
            <person name="Pangilinan J."/>
            <person name="Lipzen A."/>
            <person name="Riley R."/>
            <person name="Andreopoulos W."/>
            <person name="He G."/>
            <person name="Johnson J."/>
            <person name="Barry K.W."/>
            <person name="Grigoriev I.V."/>
            <person name="Nagy L."/>
            <person name="Hibbett D."/>
            <person name="Henrissat B."/>
            <person name="Matheny P.B."/>
            <person name="Labbe J."/>
            <person name="Martin A.F."/>
        </authorList>
    </citation>
    <scope>NUCLEOTIDE SEQUENCE</scope>
    <source>
        <strain evidence="1">BPL698</strain>
    </source>
</reference>
<organism evidence="1 2">
    <name type="scientific">Russula earlei</name>
    <dbReference type="NCBI Taxonomy" id="71964"/>
    <lineage>
        <taxon>Eukaryota</taxon>
        <taxon>Fungi</taxon>
        <taxon>Dikarya</taxon>
        <taxon>Basidiomycota</taxon>
        <taxon>Agaricomycotina</taxon>
        <taxon>Agaricomycetes</taxon>
        <taxon>Russulales</taxon>
        <taxon>Russulaceae</taxon>
        <taxon>Russula</taxon>
    </lineage>
</organism>
<name>A0ACC0UH38_9AGAM</name>
<evidence type="ECO:0000313" key="1">
    <source>
        <dbReference type="EMBL" id="KAI9510878.1"/>
    </source>
</evidence>
<accession>A0ACC0UH38</accession>